<protein>
    <submittedName>
        <fullName evidence="3">F420-dependent glucose-6-phosphate dehydrogenase 1</fullName>
        <ecNumber evidence="3">1.1.98.2</ecNumber>
    </submittedName>
</protein>
<keyword evidence="1 3" id="KW-0560">Oxidoreductase</keyword>
<dbReference type="GO" id="GO:0052749">
    <property type="term" value="F:glucose-6-phosphate dehydrogenase (coenzyme F420) activity"/>
    <property type="evidence" value="ECO:0007669"/>
    <property type="project" value="UniProtKB-EC"/>
</dbReference>
<dbReference type="InterPro" id="IPR011251">
    <property type="entry name" value="Luciferase-like_dom"/>
</dbReference>
<evidence type="ECO:0000256" key="1">
    <source>
        <dbReference type="ARBA" id="ARBA00023002"/>
    </source>
</evidence>
<dbReference type="SUPFAM" id="SSF51679">
    <property type="entry name" value="Bacterial luciferase-like"/>
    <property type="match status" value="1"/>
</dbReference>
<dbReference type="Proteomes" id="UP000679307">
    <property type="component" value="Chromosome"/>
</dbReference>
<dbReference type="InterPro" id="IPR050564">
    <property type="entry name" value="F420-G6PD/mer"/>
</dbReference>
<dbReference type="Gene3D" id="3.20.20.30">
    <property type="entry name" value="Luciferase-like domain"/>
    <property type="match status" value="1"/>
</dbReference>
<dbReference type="InterPro" id="IPR036661">
    <property type="entry name" value="Luciferase-like_sf"/>
</dbReference>
<proteinExistence type="predicted"/>
<evidence type="ECO:0000313" key="3">
    <source>
        <dbReference type="EMBL" id="QVT77727.1"/>
    </source>
</evidence>
<reference evidence="3 4" key="1">
    <citation type="submission" date="2021-05" db="EMBL/GenBank/DDBJ databases">
        <title>Complete genome of Nocardioides aquaticus KCTC 9944T isolated from meromictic and hypersaline Ekho Lake, Antarctica.</title>
        <authorList>
            <person name="Hwang K."/>
            <person name="Kim K.M."/>
            <person name="Choe H."/>
        </authorList>
    </citation>
    <scope>NUCLEOTIDE SEQUENCE [LARGE SCALE GENOMIC DNA]</scope>
    <source>
        <strain evidence="3 4">KCTC 9944</strain>
    </source>
</reference>
<feature type="domain" description="Luciferase-like" evidence="2">
    <location>
        <begin position="12"/>
        <end position="197"/>
    </location>
</feature>
<evidence type="ECO:0000313" key="4">
    <source>
        <dbReference type="Proteomes" id="UP000679307"/>
    </source>
</evidence>
<dbReference type="CDD" id="cd01097">
    <property type="entry name" value="Tetrahydromethanopterin_reductase"/>
    <property type="match status" value="1"/>
</dbReference>
<dbReference type="PANTHER" id="PTHR43244">
    <property type="match status" value="1"/>
</dbReference>
<dbReference type="EMBL" id="CP075371">
    <property type="protein sequence ID" value="QVT77727.1"/>
    <property type="molecule type" value="Genomic_DNA"/>
</dbReference>
<dbReference type="RefSeq" id="WP_214057403.1">
    <property type="nucleotide sequence ID" value="NZ_BAAAHS010000096.1"/>
</dbReference>
<keyword evidence="4" id="KW-1185">Reference proteome</keyword>
<dbReference type="EC" id="1.1.98.2" evidence="3"/>
<gene>
    <name evidence="3" type="primary">fgd1_1</name>
    <name evidence="3" type="ORF">ENKNEFLB_00092</name>
</gene>
<evidence type="ECO:0000259" key="2">
    <source>
        <dbReference type="Pfam" id="PF00296"/>
    </source>
</evidence>
<organism evidence="3 4">
    <name type="scientific">Nocardioides aquaticus</name>
    <dbReference type="NCBI Taxonomy" id="160826"/>
    <lineage>
        <taxon>Bacteria</taxon>
        <taxon>Bacillati</taxon>
        <taxon>Actinomycetota</taxon>
        <taxon>Actinomycetes</taxon>
        <taxon>Propionibacteriales</taxon>
        <taxon>Nocardioidaceae</taxon>
        <taxon>Nocardioides</taxon>
    </lineage>
</organism>
<sequence>MRHGITILPELPWAQAAPRWRAAEEMGFDHAWTYDHVVWGGLPESDWYAAVPTLTAAATLTTTMRLGTLVASPNFRHPVPFHREVQALDDISGGRFLLGVGTGGDLDSRILGIEDLAVRDRVDRFQEFTDLLVRLRTEDHVDADGRWFSARGARTLPRLRDVPLLVAANGPRSLRYAARTGDGWVTTGPRTEALEDWWVGLATARDTFETALDAAGRDAAAVPRYLLLDASPQFSLESVGVFDDMVGRAADLGFTDVVTHWPRASDPYAGDESVLEAVAARF</sequence>
<accession>A0ABX8EBE8</accession>
<name>A0ABX8EBE8_9ACTN</name>
<dbReference type="PANTHER" id="PTHR43244:SF1">
    <property type="entry name" value="5,10-METHYLENETETRAHYDROMETHANOPTERIN REDUCTASE"/>
    <property type="match status" value="1"/>
</dbReference>
<dbReference type="Pfam" id="PF00296">
    <property type="entry name" value="Bac_luciferase"/>
    <property type="match status" value="1"/>
</dbReference>